<dbReference type="PROSITE" id="PS00122">
    <property type="entry name" value="CARBOXYLESTERASE_B_1"/>
    <property type="match status" value="1"/>
</dbReference>
<evidence type="ECO:0000256" key="1">
    <source>
        <dbReference type="ARBA" id="ARBA00005964"/>
    </source>
</evidence>
<sequence length="164" mass="18054">PKNSCFQPLYTLEYIDGNFENMTVNEDCLVLNIWSPQLPENGTHFEAKSVMFFIYGGSFTIGSIYQSLYDGRVLATNDVVVVTANYRLGAFGFLYGGQESVPGNMGLYDQILALKWVKENVHQFGGNPEMVTIFGESAGSMSVGALVLSPISRNLFKRAILESG</sequence>
<organism evidence="5 6">
    <name type="scientific">Sphagnum jensenii</name>
    <dbReference type="NCBI Taxonomy" id="128206"/>
    <lineage>
        <taxon>Eukaryota</taxon>
        <taxon>Viridiplantae</taxon>
        <taxon>Streptophyta</taxon>
        <taxon>Embryophyta</taxon>
        <taxon>Bryophyta</taxon>
        <taxon>Sphagnophytina</taxon>
        <taxon>Sphagnopsida</taxon>
        <taxon>Sphagnales</taxon>
        <taxon>Sphagnaceae</taxon>
        <taxon>Sphagnum</taxon>
    </lineage>
</organism>
<dbReference type="InterPro" id="IPR002018">
    <property type="entry name" value="CarbesteraseB"/>
</dbReference>
<protein>
    <recommendedName>
        <fullName evidence="3">Carboxylic ester hydrolase</fullName>
        <ecNumber evidence="3">3.1.1.-</ecNumber>
    </recommendedName>
</protein>
<dbReference type="InterPro" id="IPR029058">
    <property type="entry name" value="AB_hydrolase_fold"/>
</dbReference>
<dbReference type="InterPro" id="IPR050654">
    <property type="entry name" value="AChE-related_enzymes"/>
</dbReference>
<dbReference type="Pfam" id="PF00135">
    <property type="entry name" value="COesterase"/>
    <property type="match status" value="1"/>
</dbReference>
<comment type="caution">
    <text evidence="5">The sequence shown here is derived from an EMBL/GenBank/DDBJ whole genome shotgun (WGS) entry which is preliminary data.</text>
</comment>
<gene>
    <name evidence="5" type="ORF">CSSPJE1EN2_LOCUS26640</name>
</gene>
<evidence type="ECO:0000313" key="6">
    <source>
        <dbReference type="Proteomes" id="UP001497522"/>
    </source>
</evidence>
<feature type="non-terminal residue" evidence="5">
    <location>
        <position position="164"/>
    </location>
</feature>
<proteinExistence type="inferred from homology"/>
<dbReference type="EMBL" id="CAXHBF010000562">
    <property type="protein sequence ID" value="CAK9856708.1"/>
    <property type="molecule type" value="Genomic_DNA"/>
</dbReference>
<keyword evidence="6" id="KW-1185">Reference proteome</keyword>
<evidence type="ECO:0000313" key="5">
    <source>
        <dbReference type="EMBL" id="CAK9856708.1"/>
    </source>
</evidence>
<reference evidence="5" key="1">
    <citation type="submission" date="2024-03" db="EMBL/GenBank/DDBJ databases">
        <authorList>
            <consortium name="ELIXIR-Norway"/>
            <consortium name="Elixir Norway"/>
        </authorList>
    </citation>
    <scope>NUCLEOTIDE SEQUENCE</scope>
</reference>
<dbReference type="SUPFAM" id="SSF53474">
    <property type="entry name" value="alpha/beta-Hydrolases"/>
    <property type="match status" value="1"/>
</dbReference>
<comment type="similarity">
    <text evidence="1 3">Belongs to the type-B carboxylesterase/lipase family.</text>
</comment>
<accession>A0ABP1A118</accession>
<dbReference type="Gene3D" id="3.40.50.1820">
    <property type="entry name" value="alpha/beta hydrolase"/>
    <property type="match status" value="1"/>
</dbReference>
<feature type="domain" description="Carboxylesterase type B" evidence="4">
    <location>
        <begin position="2"/>
        <end position="164"/>
    </location>
</feature>
<feature type="non-terminal residue" evidence="5">
    <location>
        <position position="1"/>
    </location>
</feature>
<dbReference type="InterPro" id="IPR019826">
    <property type="entry name" value="Carboxylesterase_B_AS"/>
</dbReference>
<dbReference type="PANTHER" id="PTHR43918">
    <property type="entry name" value="ACETYLCHOLINESTERASE"/>
    <property type="match status" value="1"/>
</dbReference>
<dbReference type="PANTHER" id="PTHR43918:SF4">
    <property type="entry name" value="CARBOXYLIC ESTER HYDROLASE"/>
    <property type="match status" value="1"/>
</dbReference>
<dbReference type="EC" id="3.1.1.-" evidence="3"/>
<evidence type="ECO:0000256" key="3">
    <source>
        <dbReference type="RuleBase" id="RU361235"/>
    </source>
</evidence>
<dbReference type="Proteomes" id="UP001497522">
    <property type="component" value="Unassembled WGS sequence"/>
</dbReference>
<evidence type="ECO:0000256" key="2">
    <source>
        <dbReference type="ARBA" id="ARBA00022801"/>
    </source>
</evidence>
<name>A0ABP1A118_9BRYO</name>
<evidence type="ECO:0000259" key="4">
    <source>
        <dbReference type="Pfam" id="PF00135"/>
    </source>
</evidence>
<keyword evidence="2 3" id="KW-0378">Hydrolase</keyword>